<proteinExistence type="predicted"/>
<sequence>MRILIVQHANFINGSGGTEKICSFLANTFEAGGHEVIIGTNEKIAGKPVFPLSENIEVKNIYSENDGQIKFLPIYNYLGKNPLRWLSFKLEKKFAKAKNRKIIQDTGGEEKLYFHNLSARAVQWKKYIDGISPDVIITMSIGSLLEITYNNEYDIPIINSTNGRPDYDYSDILWYRPDYEMKLLEAAYRHLSGIQVLFESYRSYIPKSFTGKVFVISNPINGSDNTHFPSNQKDRHKVTHVGTLNVSCKQQDLAIDVFNALAASKPNWILEFWGEGKDFKLLKKKIKSLKLENRVFLRGFTDDPIRHMKEADIFIFPSKYEGFGLALAEAMSVGLPCLGLASCSGVNELILHKKTGYLADNNEQLQAYLSELMDNEVERNAIGGAGKEFILEKCSHSLIERQWIDLVDNFKQ</sequence>
<name>A0ABU0U2D8_9SPHI</name>
<dbReference type="EMBL" id="JAUTBA010000001">
    <property type="protein sequence ID" value="MDQ1148974.1"/>
    <property type="molecule type" value="Genomic_DNA"/>
</dbReference>
<keyword evidence="3" id="KW-1185">Reference proteome</keyword>
<dbReference type="InterPro" id="IPR001296">
    <property type="entry name" value="Glyco_trans_1"/>
</dbReference>
<dbReference type="Proteomes" id="UP001244640">
    <property type="component" value="Unassembled WGS sequence"/>
</dbReference>
<dbReference type="Gene3D" id="3.40.50.2000">
    <property type="entry name" value="Glycogen Phosphorylase B"/>
    <property type="match status" value="2"/>
</dbReference>
<dbReference type="PANTHER" id="PTHR12526">
    <property type="entry name" value="GLYCOSYLTRANSFERASE"/>
    <property type="match status" value="1"/>
</dbReference>
<dbReference type="Pfam" id="PF00534">
    <property type="entry name" value="Glycos_transf_1"/>
    <property type="match status" value="1"/>
</dbReference>
<dbReference type="SUPFAM" id="SSF53756">
    <property type="entry name" value="UDP-Glycosyltransferase/glycogen phosphorylase"/>
    <property type="match status" value="1"/>
</dbReference>
<evidence type="ECO:0000313" key="2">
    <source>
        <dbReference type="EMBL" id="MDQ1148974.1"/>
    </source>
</evidence>
<organism evidence="2 3">
    <name type="scientific">Sphingobacterium zeae</name>
    <dbReference type="NCBI Taxonomy" id="1776859"/>
    <lineage>
        <taxon>Bacteria</taxon>
        <taxon>Pseudomonadati</taxon>
        <taxon>Bacteroidota</taxon>
        <taxon>Sphingobacteriia</taxon>
        <taxon>Sphingobacteriales</taxon>
        <taxon>Sphingobacteriaceae</taxon>
        <taxon>Sphingobacterium</taxon>
    </lineage>
</organism>
<evidence type="ECO:0000259" key="1">
    <source>
        <dbReference type="Pfam" id="PF00534"/>
    </source>
</evidence>
<evidence type="ECO:0000313" key="3">
    <source>
        <dbReference type="Proteomes" id="UP001244640"/>
    </source>
</evidence>
<dbReference type="RefSeq" id="WP_307184901.1">
    <property type="nucleotide sequence ID" value="NZ_JAUTBA010000001.1"/>
</dbReference>
<comment type="caution">
    <text evidence="2">The sequence shown here is derived from an EMBL/GenBank/DDBJ whole genome shotgun (WGS) entry which is preliminary data.</text>
</comment>
<protein>
    <submittedName>
        <fullName evidence="2">Glycosyltransferase involved in cell wall biosynthesis</fullName>
    </submittedName>
</protein>
<accession>A0ABU0U2D8</accession>
<gene>
    <name evidence="2" type="ORF">QE382_000958</name>
</gene>
<feature type="domain" description="Glycosyl transferase family 1" evidence="1">
    <location>
        <begin position="232"/>
        <end position="388"/>
    </location>
</feature>
<reference evidence="2 3" key="1">
    <citation type="submission" date="2023-07" db="EMBL/GenBank/DDBJ databases">
        <title>Functional and genomic diversity of the sorghum phyllosphere microbiome.</title>
        <authorList>
            <person name="Shade A."/>
        </authorList>
    </citation>
    <scope>NUCLEOTIDE SEQUENCE [LARGE SCALE GENOMIC DNA]</scope>
    <source>
        <strain evidence="2 3">SORGH_AS_0892</strain>
    </source>
</reference>